<comment type="caution">
    <text evidence="2">The sequence shown here is derived from an EMBL/GenBank/DDBJ whole genome shotgun (WGS) entry which is preliminary data.</text>
</comment>
<reference evidence="3" key="1">
    <citation type="journal article" date="2017" name="Proc. Natl. Acad. Sci. U.S.A.">
        <title>Simulation of Deepwater Horizon oil plume reveals substrate specialization within a complex community of hydrocarbon-degraders.</title>
        <authorList>
            <person name="Hu P."/>
            <person name="Dubinsky E.A."/>
            <person name="Probst A.J."/>
            <person name="Wang J."/>
            <person name="Sieber C.M.K."/>
            <person name="Tom L.M."/>
            <person name="Gardinali P."/>
            <person name="Banfield J.F."/>
            <person name="Atlas R.M."/>
            <person name="Andersen G.L."/>
        </authorList>
    </citation>
    <scope>NUCLEOTIDE SEQUENCE [LARGE SCALE GENOMIC DNA]</scope>
</reference>
<evidence type="ECO:0000313" key="2">
    <source>
        <dbReference type="EMBL" id="OUR96845.1"/>
    </source>
</evidence>
<gene>
    <name evidence="2" type="ORF">A9Q84_10940</name>
</gene>
<accession>A0A1Y5F7X1</accession>
<name>A0A1Y5F7X1_9BACT</name>
<evidence type="ECO:0008006" key="4">
    <source>
        <dbReference type="Google" id="ProtNLM"/>
    </source>
</evidence>
<feature type="region of interest" description="Disordered" evidence="1">
    <location>
        <begin position="1"/>
        <end position="22"/>
    </location>
</feature>
<evidence type="ECO:0000313" key="3">
    <source>
        <dbReference type="Proteomes" id="UP000196531"/>
    </source>
</evidence>
<evidence type="ECO:0000256" key="1">
    <source>
        <dbReference type="SAM" id="MobiDB-lite"/>
    </source>
</evidence>
<dbReference type="GO" id="GO:0046982">
    <property type="term" value="F:protein heterodimerization activity"/>
    <property type="evidence" value="ECO:0007669"/>
    <property type="project" value="InterPro"/>
</dbReference>
<protein>
    <recommendedName>
        <fullName evidence="4">Transcription factor CBF/NF-Y/archaeal histone domain-containing protein</fullName>
    </recommendedName>
</protein>
<organism evidence="2 3">
    <name type="scientific">Halobacteriovorax marinus</name>
    <dbReference type="NCBI Taxonomy" id="97084"/>
    <lineage>
        <taxon>Bacteria</taxon>
        <taxon>Pseudomonadati</taxon>
        <taxon>Bdellovibrionota</taxon>
        <taxon>Bacteriovoracia</taxon>
        <taxon>Bacteriovoracales</taxon>
        <taxon>Halobacteriovoraceae</taxon>
        <taxon>Halobacteriovorax</taxon>
    </lineage>
</organism>
<sequence>MAKKKATKKAATKKKSSAKKKDMLLVSSKTKEALKGKGYNVSSDALEAMNEYVYWLVDQAQKKCTANGRKTIRPYDILA</sequence>
<feature type="compositionally biased region" description="Basic residues" evidence="1">
    <location>
        <begin position="1"/>
        <end position="18"/>
    </location>
</feature>
<dbReference type="SUPFAM" id="SSF47113">
    <property type="entry name" value="Histone-fold"/>
    <property type="match status" value="1"/>
</dbReference>
<dbReference type="InterPro" id="IPR009072">
    <property type="entry name" value="Histone-fold"/>
</dbReference>
<dbReference type="Proteomes" id="UP000196531">
    <property type="component" value="Unassembled WGS sequence"/>
</dbReference>
<dbReference type="EMBL" id="MAAO01000006">
    <property type="protein sequence ID" value="OUR96845.1"/>
    <property type="molecule type" value="Genomic_DNA"/>
</dbReference>
<proteinExistence type="predicted"/>
<dbReference type="AlphaFoldDB" id="A0A1Y5F7X1"/>